<evidence type="ECO:0000256" key="1">
    <source>
        <dbReference type="SAM" id="MobiDB-lite"/>
    </source>
</evidence>
<evidence type="ECO:0000313" key="2">
    <source>
        <dbReference type="EMBL" id="KAK9118930.1"/>
    </source>
</evidence>
<dbReference type="EMBL" id="JBBNAG010000007">
    <property type="protein sequence ID" value="KAK9118930.1"/>
    <property type="molecule type" value="Genomic_DNA"/>
</dbReference>
<comment type="caution">
    <text evidence="2">The sequence shown here is derived from an EMBL/GenBank/DDBJ whole genome shotgun (WGS) entry which is preliminary data.</text>
</comment>
<feature type="compositionally biased region" description="Basic and acidic residues" evidence="1">
    <location>
        <begin position="45"/>
        <end position="54"/>
    </location>
</feature>
<dbReference type="AlphaFoldDB" id="A0AAP0NV88"/>
<accession>A0AAP0NV88</accession>
<dbReference type="Proteomes" id="UP001419268">
    <property type="component" value="Unassembled WGS sequence"/>
</dbReference>
<organism evidence="2 3">
    <name type="scientific">Stephania cephalantha</name>
    <dbReference type="NCBI Taxonomy" id="152367"/>
    <lineage>
        <taxon>Eukaryota</taxon>
        <taxon>Viridiplantae</taxon>
        <taxon>Streptophyta</taxon>
        <taxon>Embryophyta</taxon>
        <taxon>Tracheophyta</taxon>
        <taxon>Spermatophyta</taxon>
        <taxon>Magnoliopsida</taxon>
        <taxon>Ranunculales</taxon>
        <taxon>Menispermaceae</taxon>
        <taxon>Menispermoideae</taxon>
        <taxon>Cissampelideae</taxon>
        <taxon>Stephania</taxon>
    </lineage>
</organism>
<evidence type="ECO:0000313" key="3">
    <source>
        <dbReference type="Proteomes" id="UP001419268"/>
    </source>
</evidence>
<keyword evidence="3" id="KW-1185">Reference proteome</keyword>
<feature type="region of interest" description="Disordered" evidence="1">
    <location>
        <begin position="18"/>
        <end position="54"/>
    </location>
</feature>
<sequence length="54" mass="6205">MNSHSFEHKHIVRACAFSVHQPPQIDPADPPQQGDNVEQETQEWLTRDEHLGDT</sequence>
<name>A0AAP0NV88_9MAGN</name>
<gene>
    <name evidence="2" type="ORF">Scep_017023</name>
</gene>
<proteinExistence type="predicted"/>
<protein>
    <submittedName>
        <fullName evidence="2">Uncharacterized protein</fullName>
    </submittedName>
</protein>
<reference evidence="2 3" key="1">
    <citation type="submission" date="2024-01" db="EMBL/GenBank/DDBJ databases">
        <title>Genome assemblies of Stephania.</title>
        <authorList>
            <person name="Yang L."/>
        </authorList>
    </citation>
    <scope>NUCLEOTIDE SEQUENCE [LARGE SCALE GENOMIC DNA]</scope>
    <source>
        <strain evidence="2">JXDWG</strain>
        <tissue evidence="2">Leaf</tissue>
    </source>
</reference>